<dbReference type="OrthoDB" id="10299860at2759"/>
<dbReference type="EMBL" id="ML737617">
    <property type="protein sequence ID" value="KAE8366219.1"/>
    <property type="molecule type" value="Genomic_DNA"/>
</dbReference>
<evidence type="ECO:0000256" key="1">
    <source>
        <dbReference type="SAM" id="Phobius"/>
    </source>
</evidence>
<dbReference type="GeneID" id="43662470"/>
<accession>A0A5N7AAX0</accession>
<keyword evidence="1" id="KW-1133">Transmembrane helix</keyword>
<sequence>MEILDYANGEKQMALLLISANWVPDIPAYILFALAVNVFTFLLIVCFTLVYLVESVGKESVCLLCIDVDLIRLAGLFLQSTWKSVNCEACSLDLGLFGVVGFVLV</sequence>
<gene>
    <name evidence="2" type="ORF">BDV27DRAFT_95051</name>
</gene>
<dbReference type="RefSeq" id="XP_031929300.1">
    <property type="nucleotide sequence ID" value="XM_032078024.1"/>
</dbReference>
<keyword evidence="1" id="KW-0812">Transmembrane</keyword>
<organism evidence="2 3">
    <name type="scientific">Aspergillus caelatus</name>
    <dbReference type="NCBI Taxonomy" id="61420"/>
    <lineage>
        <taxon>Eukaryota</taxon>
        <taxon>Fungi</taxon>
        <taxon>Dikarya</taxon>
        <taxon>Ascomycota</taxon>
        <taxon>Pezizomycotina</taxon>
        <taxon>Eurotiomycetes</taxon>
        <taxon>Eurotiomycetidae</taxon>
        <taxon>Eurotiales</taxon>
        <taxon>Aspergillaceae</taxon>
        <taxon>Aspergillus</taxon>
        <taxon>Aspergillus subgen. Circumdati</taxon>
    </lineage>
</organism>
<dbReference type="Proteomes" id="UP000326268">
    <property type="component" value="Unassembled WGS sequence"/>
</dbReference>
<proteinExistence type="predicted"/>
<keyword evidence="1" id="KW-0472">Membrane</keyword>
<keyword evidence="3" id="KW-1185">Reference proteome</keyword>
<reference evidence="2 3" key="1">
    <citation type="submission" date="2019-04" db="EMBL/GenBank/DDBJ databases">
        <title>Friends and foes A comparative genomics studyof 23 Aspergillus species from section Flavi.</title>
        <authorList>
            <consortium name="DOE Joint Genome Institute"/>
            <person name="Kjaerbolling I."/>
            <person name="Vesth T."/>
            <person name="Frisvad J.C."/>
            <person name="Nybo J.L."/>
            <person name="Theobald S."/>
            <person name="Kildgaard S."/>
            <person name="Isbrandt T."/>
            <person name="Kuo A."/>
            <person name="Sato A."/>
            <person name="Lyhne E.K."/>
            <person name="Kogle M.E."/>
            <person name="Wiebenga A."/>
            <person name="Kun R.S."/>
            <person name="Lubbers R.J."/>
            <person name="Makela M.R."/>
            <person name="Barry K."/>
            <person name="Chovatia M."/>
            <person name="Clum A."/>
            <person name="Daum C."/>
            <person name="Haridas S."/>
            <person name="He G."/>
            <person name="LaButti K."/>
            <person name="Lipzen A."/>
            <person name="Mondo S."/>
            <person name="Riley R."/>
            <person name="Salamov A."/>
            <person name="Simmons B.A."/>
            <person name="Magnuson J.K."/>
            <person name="Henrissat B."/>
            <person name="Mortensen U.H."/>
            <person name="Larsen T.O."/>
            <person name="Devries R.P."/>
            <person name="Grigoriev I.V."/>
            <person name="Machida M."/>
            <person name="Baker S.E."/>
            <person name="Andersen M.R."/>
        </authorList>
    </citation>
    <scope>NUCLEOTIDE SEQUENCE [LARGE SCALE GENOMIC DNA]</scope>
    <source>
        <strain evidence="2 3">CBS 763.97</strain>
    </source>
</reference>
<evidence type="ECO:0000313" key="2">
    <source>
        <dbReference type="EMBL" id="KAE8366219.1"/>
    </source>
</evidence>
<feature type="transmembrane region" description="Helical" evidence="1">
    <location>
        <begin position="26"/>
        <end position="53"/>
    </location>
</feature>
<protein>
    <submittedName>
        <fullName evidence="2">Uncharacterized protein</fullName>
    </submittedName>
</protein>
<dbReference type="AlphaFoldDB" id="A0A5N7AAX0"/>
<name>A0A5N7AAX0_9EURO</name>
<evidence type="ECO:0000313" key="3">
    <source>
        <dbReference type="Proteomes" id="UP000326268"/>
    </source>
</evidence>